<protein>
    <submittedName>
        <fullName evidence="2">Uncharacterized protein</fullName>
    </submittedName>
</protein>
<reference evidence="2 3" key="1">
    <citation type="submission" date="2018-04" db="EMBL/GenBank/DDBJ databases">
        <title>Novel Campyloabacter and Helicobacter Species and Strains.</title>
        <authorList>
            <person name="Mannion A.J."/>
            <person name="Shen Z."/>
            <person name="Fox J.G."/>
        </authorList>
    </citation>
    <scope>NUCLEOTIDE SEQUENCE [LARGE SCALE GENOMIC DNA]</scope>
    <source>
        <strain evidence="2 3">MIT 98-6070</strain>
    </source>
</reference>
<dbReference type="AlphaFoldDB" id="A0A3D8I5X5"/>
<gene>
    <name evidence="2" type="ORF">CQA63_03160</name>
</gene>
<evidence type="ECO:0000313" key="2">
    <source>
        <dbReference type="EMBL" id="RDU60553.1"/>
    </source>
</evidence>
<name>A0A3D8I5X5_9HELI</name>
<evidence type="ECO:0000313" key="3">
    <source>
        <dbReference type="Proteomes" id="UP000256599"/>
    </source>
</evidence>
<sequence length="123" mass="13840">MAYLIFILTLLLLVALILLFSKYKQYLSTKNKTILGISFLLLAGLIGLYNILQEQESEYLNALKSAFMRDESIECTYQGKSITINQQNFNFSNGTMSFQGKSNASHIIIPLQDCTIADKNSSQ</sequence>
<proteinExistence type="predicted"/>
<keyword evidence="1" id="KW-0812">Transmembrane</keyword>
<dbReference type="Proteomes" id="UP000256599">
    <property type="component" value="Unassembled WGS sequence"/>
</dbReference>
<organism evidence="2 3">
    <name type="scientific">Helicobacter marmotae</name>
    <dbReference type="NCBI Taxonomy" id="152490"/>
    <lineage>
        <taxon>Bacteria</taxon>
        <taxon>Pseudomonadati</taxon>
        <taxon>Campylobacterota</taxon>
        <taxon>Epsilonproteobacteria</taxon>
        <taxon>Campylobacterales</taxon>
        <taxon>Helicobacteraceae</taxon>
        <taxon>Helicobacter</taxon>
    </lineage>
</organism>
<evidence type="ECO:0000256" key="1">
    <source>
        <dbReference type="SAM" id="Phobius"/>
    </source>
</evidence>
<dbReference type="RefSeq" id="WP_104699294.1">
    <property type="nucleotide sequence ID" value="NZ_FZPP01000004.1"/>
</dbReference>
<dbReference type="OrthoDB" id="5328475at2"/>
<accession>A0A3D8I5X5</accession>
<keyword evidence="3" id="KW-1185">Reference proteome</keyword>
<keyword evidence="1" id="KW-1133">Transmembrane helix</keyword>
<comment type="caution">
    <text evidence="2">The sequence shown here is derived from an EMBL/GenBank/DDBJ whole genome shotgun (WGS) entry which is preliminary data.</text>
</comment>
<keyword evidence="1" id="KW-0472">Membrane</keyword>
<dbReference type="EMBL" id="NXLR01000003">
    <property type="protein sequence ID" value="RDU60553.1"/>
    <property type="molecule type" value="Genomic_DNA"/>
</dbReference>
<feature type="transmembrane region" description="Helical" evidence="1">
    <location>
        <begin position="34"/>
        <end position="52"/>
    </location>
</feature>